<comment type="caution">
    <text evidence="3">The sequence shown here is derived from an EMBL/GenBank/DDBJ whole genome shotgun (WGS) entry which is preliminary data.</text>
</comment>
<name>A0A507R2G0_MONPU</name>
<dbReference type="PANTHER" id="PTHR43316:SF3">
    <property type="entry name" value="HALOACID DEHALOGENASE, TYPE II (AFU_ORTHOLOGUE AFUA_2G07750)-RELATED"/>
    <property type="match status" value="1"/>
</dbReference>
<protein>
    <recommendedName>
        <fullName evidence="5">Haloacid dehalogenase, type II</fullName>
    </recommendedName>
</protein>
<dbReference type="GO" id="GO:0016791">
    <property type="term" value="F:phosphatase activity"/>
    <property type="evidence" value="ECO:0007669"/>
    <property type="project" value="UniProtKB-ARBA"/>
</dbReference>
<dbReference type="Proteomes" id="UP000319663">
    <property type="component" value="Unassembled WGS sequence"/>
</dbReference>
<dbReference type="PRINTS" id="PR00413">
    <property type="entry name" value="HADHALOGNASE"/>
</dbReference>
<keyword evidence="4" id="KW-1185">Reference proteome</keyword>
<dbReference type="GO" id="GO:0019120">
    <property type="term" value="F:hydrolase activity, acting on acid halide bonds, in C-halide compounds"/>
    <property type="evidence" value="ECO:0007669"/>
    <property type="project" value="InterPro"/>
</dbReference>
<dbReference type="InterPro" id="IPR023214">
    <property type="entry name" value="HAD_sf"/>
</dbReference>
<dbReference type="Gene3D" id="1.10.150.240">
    <property type="entry name" value="Putative phosphatase, domain 2"/>
    <property type="match status" value="1"/>
</dbReference>
<dbReference type="PANTHER" id="PTHR43316">
    <property type="entry name" value="HYDROLASE, HALOACID DELAHOGENASE-RELATED"/>
    <property type="match status" value="1"/>
</dbReference>
<reference evidence="3 4" key="1">
    <citation type="submission" date="2019-06" db="EMBL/GenBank/DDBJ databases">
        <title>Wine fermentation using esterase from Monascus purpureus.</title>
        <authorList>
            <person name="Geng C."/>
            <person name="Zhang Y."/>
        </authorList>
    </citation>
    <scope>NUCLEOTIDE SEQUENCE [LARGE SCALE GENOMIC DNA]</scope>
    <source>
        <strain evidence="3">HQ1</strain>
    </source>
</reference>
<sequence>MTTDQTIVAFDLYGTLLSTDSIVRQLEQHFGQAKAQSISASWRRYQLEYTWRLNSMGRYESFSDITRNSLHHSLMENGSHLHEEYVDRLLQAYDNLSAFPDVNPTLSRLATTPGIAAVVFSNGTQSMVSNSVLHSQDLSSHASIFRDIITVDHVKQYKPAPAVYKYLAEKMGKTPSQMKDIWLVSSNPFDVVGARSVEMNAIWVDRAARGWMDATLPSLRPTVIVHQLEDTVGVIESLKANIFRGDR</sequence>
<dbReference type="InterPro" id="IPR036412">
    <property type="entry name" value="HAD-like_sf"/>
</dbReference>
<evidence type="ECO:0000313" key="4">
    <source>
        <dbReference type="Proteomes" id="UP000319663"/>
    </source>
</evidence>
<evidence type="ECO:0000313" key="3">
    <source>
        <dbReference type="EMBL" id="TQB76862.1"/>
    </source>
</evidence>
<organism evidence="3 4">
    <name type="scientific">Monascus purpureus</name>
    <name type="common">Red mold</name>
    <name type="synonym">Monascus anka</name>
    <dbReference type="NCBI Taxonomy" id="5098"/>
    <lineage>
        <taxon>Eukaryota</taxon>
        <taxon>Fungi</taxon>
        <taxon>Dikarya</taxon>
        <taxon>Ascomycota</taxon>
        <taxon>Pezizomycotina</taxon>
        <taxon>Eurotiomycetes</taxon>
        <taxon>Eurotiomycetidae</taxon>
        <taxon>Eurotiales</taxon>
        <taxon>Aspergillaceae</taxon>
        <taxon>Monascus</taxon>
    </lineage>
</organism>
<dbReference type="NCBIfam" id="TIGR01428">
    <property type="entry name" value="HAD_type_II"/>
    <property type="match status" value="1"/>
</dbReference>
<dbReference type="InterPro" id="IPR006439">
    <property type="entry name" value="HAD-SF_hydro_IA"/>
</dbReference>
<evidence type="ECO:0000256" key="1">
    <source>
        <dbReference type="ARBA" id="ARBA00008106"/>
    </source>
</evidence>
<dbReference type="InterPro" id="IPR006328">
    <property type="entry name" value="2-HAD"/>
</dbReference>
<dbReference type="AlphaFoldDB" id="A0A507R2G0"/>
<dbReference type="SUPFAM" id="SSF56784">
    <property type="entry name" value="HAD-like"/>
    <property type="match status" value="1"/>
</dbReference>
<dbReference type="SFLD" id="SFLDG01129">
    <property type="entry name" value="C1.5:_HAD__Beta-PGM__Phosphata"/>
    <property type="match status" value="1"/>
</dbReference>
<dbReference type="OrthoDB" id="3256520at2759"/>
<gene>
    <name evidence="3" type="ORF">MPDQ_006639</name>
</gene>
<dbReference type="InterPro" id="IPR051540">
    <property type="entry name" value="S-2-haloacid_dehalogenase"/>
</dbReference>
<dbReference type="InterPro" id="IPR023198">
    <property type="entry name" value="PGP-like_dom2"/>
</dbReference>
<comment type="similarity">
    <text evidence="1">Belongs to the HAD-like hydrolase superfamily. S-2-haloalkanoic acid dehalogenase family.</text>
</comment>
<evidence type="ECO:0000256" key="2">
    <source>
        <dbReference type="ARBA" id="ARBA00022801"/>
    </source>
</evidence>
<accession>A0A507R2G0</accession>
<evidence type="ECO:0008006" key="5">
    <source>
        <dbReference type="Google" id="ProtNLM"/>
    </source>
</evidence>
<dbReference type="EMBL" id="VIFY01000006">
    <property type="protein sequence ID" value="TQB76862.1"/>
    <property type="molecule type" value="Genomic_DNA"/>
</dbReference>
<proteinExistence type="inferred from homology"/>
<dbReference type="STRING" id="5098.A0A507R2G0"/>
<dbReference type="Pfam" id="PF00702">
    <property type="entry name" value="Hydrolase"/>
    <property type="match status" value="1"/>
</dbReference>
<dbReference type="SFLD" id="SFLDS00003">
    <property type="entry name" value="Haloacid_Dehalogenase"/>
    <property type="match status" value="1"/>
</dbReference>
<dbReference type="Gene3D" id="3.40.50.1000">
    <property type="entry name" value="HAD superfamily/HAD-like"/>
    <property type="match status" value="1"/>
</dbReference>
<keyword evidence="2" id="KW-0378">Hydrolase</keyword>
<dbReference type="NCBIfam" id="TIGR01493">
    <property type="entry name" value="HAD-SF-IA-v2"/>
    <property type="match status" value="1"/>
</dbReference>